<feature type="domain" description="MobA/VirD2-like nuclease" evidence="3">
    <location>
        <begin position="25"/>
        <end position="160"/>
    </location>
</feature>
<protein>
    <submittedName>
        <fullName evidence="7">Uncharacterized protein</fullName>
    </submittedName>
</protein>
<accession>A0A4Y9SCV4</accession>
<sequence>MIVKKIKNPKKSASKGARVGRLMDYICAQETERAGEKCLYAGARGFLSDDHEAQRAEMLALSQEAVRSADTINHYVLSWQEGEQPSPHQVEEAIDIFLKELGLEGHQAMYGLHVDTDNVHLHIAVNRVDPDALKVIKPNRGFDIEAAHRAVARIEEKQGWQREQHGRYRVNENGEVERDTRGRCDSRQPEQAKRDMEQRTGEKSAERIAIEIGAPIIKAAGNWLDLHKALAKEGMRYERTGSGAVLFVNDVGVKASRADRDASLGKLEKRLGAFELSLTRKVVERAPEAVQHVAPGWEEYIGGRHAHTVEKEAALKALKERQEAERKALRARHQRERLEVLQGRWQGRGELRRALESILAARRAVEQAELRDRQREERALLRERYRPYPDLEQWLRQQEHPELAEQWRYRATEVQHIRGEGAEPVRPRDLRDYVPQILGEEVRYARRDMAHAGVEPAFVDKGSEIDIHAWRERASVLAALQLAEQKWETFEVTGRAQFKSLCVELAVEHGFKLDNPELQEQMAQERQRQLEARAMSRGQAAAPRSPARNETREAPAMSLPRDDAKLPVDYESGAKAYASHYRDVLQRQGGRLTDLSRVDAMIAVRMRATGHSKQEVEAVLRYCAPLIRQKDEGRDWDNYAHRTAEHAFGAAGERQANELKRYWSQWRQVEGRHEVERQREQGRGMSR</sequence>
<evidence type="ECO:0000259" key="6">
    <source>
        <dbReference type="Pfam" id="PF22863"/>
    </source>
</evidence>
<evidence type="ECO:0000313" key="8">
    <source>
        <dbReference type="Proteomes" id="UP000297729"/>
    </source>
</evidence>
<dbReference type="Pfam" id="PF18821">
    <property type="entry name" value="LPD7"/>
    <property type="match status" value="1"/>
</dbReference>
<feature type="region of interest" description="Disordered" evidence="2">
    <location>
        <begin position="521"/>
        <end position="564"/>
    </location>
</feature>
<comment type="caution">
    <text evidence="7">The sequence shown here is derived from an EMBL/GenBank/DDBJ whole genome shotgun (WGS) entry which is preliminary data.</text>
</comment>
<dbReference type="InterPro" id="IPR005094">
    <property type="entry name" value="Endonuclease_MobA/VirD2"/>
</dbReference>
<feature type="domain" description="RepB/MobA-like C-terminal" evidence="5">
    <location>
        <begin position="594"/>
        <end position="647"/>
    </location>
</feature>
<dbReference type="Gene3D" id="1.10.1240.50">
    <property type="match status" value="1"/>
</dbReference>
<feature type="coiled-coil region" evidence="1">
    <location>
        <begin position="312"/>
        <end position="371"/>
    </location>
</feature>
<evidence type="ECO:0000259" key="3">
    <source>
        <dbReference type="Pfam" id="PF03432"/>
    </source>
</evidence>
<dbReference type="RefSeq" id="WP_135203017.1">
    <property type="nucleotide sequence ID" value="NZ_SPVG01000185.1"/>
</dbReference>
<proteinExistence type="predicted"/>
<evidence type="ECO:0000256" key="1">
    <source>
        <dbReference type="SAM" id="Coils"/>
    </source>
</evidence>
<feature type="domain" description="Large polyvalent protein-associated" evidence="4">
    <location>
        <begin position="451"/>
        <end position="526"/>
    </location>
</feature>
<dbReference type="Proteomes" id="UP000297729">
    <property type="component" value="Unassembled WGS sequence"/>
</dbReference>
<gene>
    <name evidence="7" type="ORF">E4L98_18450</name>
</gene>
<evidence type="ECO:0000259" key="4">
    <source>
        <dbReference type="Pfam" id="PF18821"/>
    </source>
</evidence>
<dbReference type="EMBL" id="SPVG01000185">
    <property type="protein sequence ID" value="TFW18291.1"/>
    <property type="molecule type" value="Genomic_DNA"/>
</dbReference>
<dbReference type="InterPro" id="IPR054462">
    <property type="entry name" value="TraI_M"/>
</dbReference>
<keyword evidence="1" id="KW-0175">Coiled coil</keyword>
<dbReference type="OrthoDB" id="279005at2"/>
<dbReference type="Pfam" id="PF22448">
    <property type="entry name" value="RepB_primase_C"/>
    <property type="match status" value="1"/>
</dbReference>
<organism evidence="7 8">
    <name type="scientific">Duganella callida</name>
    <dbReference type="NCBI Taxonomy" id="2561932"/>
    <lineage>
        <taxon>Bacteria</taxon>
        <taxon>Pseudomonadati</taxon>
        <taxon>Pseudomonadota</taxon>
        <taxon>Betaproteobacteria</taxon>
        <taxon>Burkholderiales</taxon>
        <taxon>Oxalobacteraceae</taxon>
        <taxon>Telluria group</taxon>
        <taxon>Duganella</taxon>
    </lineage>
</organism>
<evidence type="ECO:0000313" key="7">
    <source>
        <dbReference type="EMBL" id="TFW18291.1"/>
    </source>
</evidence>
<dbReference type="NCBIfam" id="NF041893">
    <property type="entry name" value="TraI_MobP_relax"/>
    <property type="match status" value="1"/>
</dbReference>
<dbReference type="InterPro" id="IPR040677">
    <property type="entry name" value="LPD7"/>
</dbReference>
<evidence type="ECO:0000259" key="5">
    <source>
        <dbReference type="Pfam" id="PF22448"/>
    </source>
</evidence>
<feature type="region of interest" description="Disordered" evidence="2">
    <location>
        <begin position="171"/>
        <end position="204"/>
    </location>
</feature>
<dbReference type="InterPro" id="IPR054366">
    <property type="entry name" value="RepB/MobA-like_C"/>
</dbReference>
<dbReference type="InterPro" id="IPR049751">
    <property type="entry name" value="TraI/MobA_relaxases"/>
</dbReference>
<feature type="domain" description="TraI-like middle" evidence="6">
    <location>
        <begin position="191"/>
        <end position="275"/>
    </location>
</feature>
<dbReference type="Pfam" id="PF03432">
    <property type="entry name" value="Relaxase"/>
    <property type="match status" value="1"/>
</dbReference>
<dbReference type="Pfam" id="PF22863">
    <property type="entry name" value="TraI_middle"/>
    <property type="match status" value="1"/>
</dbReference>
<keyword evidence="8" id="KW-1185">Reference proteome</keyword>
<name>A0A4Y9SCV4_9BURK</name>
<dbReference type="AlphaFoldDB" id="A0A4Y9SCV4"/>
<evidence type="ECO:0000256" key="2">
    <source>
        <dbReference type="SAM" id="MobiDB-lite"/>
    </source>
</evidence>
<reference evidence="7 8" key="1">
    <citation type="submission" date="2019-03" db="EMBL/GenBank/DDBJ databases">
        <title>Draft Genome Sequence of Duganella callidus sp. nov., a Novel Duganella Species Isolated from Cultivated Soil.</title>
        <authorList>
            <person name="Raths R."/>
            <person name="Peta V."/>
            <person name="Bucking H."/>
        </authorList>
    </citation>
    <scope>NUCLEOTIDE SEQUENCE [LARGE SCALE GENOMIC DNA]</scope>
    <source>
        <strain evidence="7 8">DN04</strain>
    </source>
</reference>